<dbReference type="InterPro" id="IPR050738">
    <property type="entry name" value="Sulfatase"/>
</dbReference>
<dbReference type="PANTHER" id="PTHR42693:SF53">
    <property type="entry name" value="ENDO-4-O-SULFATASE"/>
    <property type="match status" value="1"/>
</dbReference>
<proteinExistence type="inferred from homology"/>
<dbReference type="EMBL" id="JAMQBK010000015">
    <property type="protein sequence ID" value="MCM2369994.1"/>
    <property type="molecule type" value="Genomic_DNA"/>
</dbReference>
<keyword evidence="2" id="KW-0378">Hydrolase</keyword>
<dbReference type="Pfam" id="PF00884">
    <property type="entry name" value="Sulfatase"/>
    <property type="match status" value="2"/>
</dbReference>
<dbReference type="CDD" id="cd16027">
    <property type="entry name" value="SGSH"/>
    <property type="match status" value="1"/>
</dbReference>
<gene>
    <name evidence="4" type="ORF">NB063_05080</name>
</gene>
<evidence type="ECO:0000259" key="3">
    <source>
        <dbReference type="Pfam" id="PF00884"/>
    </source>
</evidence>
<name>A0ABT0TZG1_9BACT</name>
<evidence type="ECO:0000256" key="1">
    <source>
        <dbReference type="ARBA" id="ARBA00008779"/>
    </source>
</evidence>
<comment type="caution">
    <text evidence="4">The sequence shown here is derived from an EMBL/GenBank/DDBJ whole genome shotgun (WGS) entry which is preliminary data.</text>
</comment>
<evidence type="ECO:0000256" key="2">
    <source>
        <dbReference type="ARBA" id="ARBA00022801"/>
    </source>
</evidence>
<accession>A0ABT0TZG1</accession>
<organism evidence="4 5">
    <name type="scientific">Aporhodopirellula aestuarii</name>
    <dbReference type="NCBI Taxonomy" id="2950107"/>
    <lineage>
        <taxon>Bacteria</taxon>
        <taxon>Pseudomonadati</taxon>
        <taxon>Planctomycetota</taxon>
        <taxon>Planctomycetia</taxon>
        <taxon>Pirellulales</taxon>
        <taxon>Pirellulaceae</taxon>
        <taxon>Aporhodopirellula</taxon>
    </lineage>
</organism>
<protein>
    <submittedName>
        <fullName evidence="4">Sulfatase</fullName>
    </submittedName>
</protein>
<dbReference type="SUPFAM" id="SSF53649">
    <property type="entry name" value="Alkaline phosphatase-like"/>
    <property type="match status" value="1"/>
</dbReference>
<reference evidence="4 5" key="1">
    <citation type="journal article" date="2022" name="Syst. Appl. Microbiol.">
        <title>Rhodopirellula aestuarii sp. nov., a novel member of the genus Rhodopirellula isolated from brackish sediments collected in the Tagus River estuary, Portugal.</title>
        <authorList>
            <person name="Vitorino I.R."/>
            <person name="Klimek D."/>
            <person name="Calusinska M."/>
            <person name="Lobo-da-Cunha A."/>
            <person name="Vasconcelos V."/>
            <person name="Lage O.M."/>
        </authorList>
    </citation>
    <scope>NUCLEOTIDE SEQUENCE [LARGE SCALE GENOMIC DNA]</scope>
    <source>
        <strain evidence="4 5">ICT_H3.1</strain>
    </source>
</reference>
<evidence type="ECO:0000313" key="5">
    <source>
        <dbReference type="Proteomes" id="UP001202961"/>
    </source>
</evidence>
<feature type="domain" description="Sulfatase N-terminal" evidence="3">
    <location>
        <begin position="212"/>
        <end position="359"/>
    </location>
</feature>
<keyword evidence="5" id="KW-1185">Reference proteome</keyword>
<feature type="domain" description="Sulfatase N-terminal" evidence="3">
    <location>
        <begin position="73"/>
        <end position="202"/>
    </location>
</feature>
<evidence type="ECO:0000313" key="4">
    <source>
        <dbReference type="EMBL" id="MCM2369994.1"/>
    </source>
</evidence>
<dbReference type="InterPro" id="IPR000917">
    <property type="entry name" value="Sulfatase_N"/>
</dbReference>
<dbReference type="Proteomes" id="UP001202961">
    <property type="component" value="Unassembled WGS sequence"/>
</dbReference>
<dbReference type="InterPro" id="IPR017850">
    <property type="entry name" value="Alkaline_phosphatase_core_sf"/>
</dbReference>
<dbReference type="Gene3D" id="3.40.720.10">
    <property type="entry name" value="Alkaline Phosphatase, subunit A"/>
    <property type="match status" value="1"/>
</dbReference>
<sequence length="522" mass="58069">MIGAIDDVIVFGKAPTAEEAAMLTEPSNVTTTEVNQSMSTPNATGHPVMKIARLLCTLCWMLGAGACSAADRPNILFVLTEDQGAHLSLIGTPGLQTPHMDSLAKSGTYFSSAFVAYPVCSASKAAFYTGLHSHTNGILNNTHNFHMPADQVSKAQRELRLAKTNRIRGKYLTLTEILKTHGYYQGVTHKLHVLPNEKFPYDEFLHGGRAEIAGFIENATEREQPFFLMVNIANSHRPYPNSDKTTIRVGPNEVRLPRYLPDSPEVRKDWAEYLAGIEQADALTGEALDVLEQSGQSDNTIVIFMSDHGPTFQHGKMTLYDLGLRVPLMIRGPGIARDEKCPELVSELDLLPTILDLCQIDQSFDYPLHGKSLAGLLAGDESAKGHDYLFAEISNRGPLPNNGMQERSVFDGRWKLIYREKVDTAWRQVNADSREFKIWGNRTYSETIRLKDEHPQQFRILAEMDPQNLGGEVPTLELYDLQSDPDEMKNLAGAAQHRDQQNRLLSALRDWVKSTNDPAVAP</sequence>
<dbReference type="RefSeq" id="WP_250927662.1">
    <property type="nucleotide sequence ID" value="NZ_JAMQBK010000015.1"/>
</dbReference>
<comment type="similarity">
    <text evidence="1">Belongs to the sulfatase family.</text>
</comment>
<dbReference type="PANTHER" id="PTHR42693">
    <property type="entry name" value="ARYLSULFATASE FAMILY MEMBER"/>
    <property type="match status" value="1"/>
</dbReference>